<evidence type="ECO:0000313" key="3">
    <source>
        <dbReference type="Proteomes" id="UP001596011"/>
    </source>
</evidence>
<sequence length="193" mass="21709">MSVDERDIHIGKNLTSRRGVRSQEALARAMRNRGWKWSQATASAIEKGERPLKLAEAIDLADELHVRLEDLIQEPEQAAATREVGYRTRQVGFHASTALKMLVEFERERRALLAAIEEATKIPGWEHPQAAVEALDQHTLDKLIDMARFFLDSEQLTPLNLESLTPEELARVITRDDLEPTEGDPDGIGHQAS</sequence>
<dbReference type="Gene3D" id="1.10.260.40">
    <property type="entry name" value="lambda repressor-like DNA-binding domains"/>
    <property type="match status" value="1"/>
</dbReference>
<evidence type="ECO:0000313" key="2">
    <source>
        <dbReference type="EMBL" id="MFC4628280.1"/>
    </source>
</evidence>
<organism evidence="2 3">
    <name type="scientific">Promicromonospora alba</name>
    <dbReference type="NCBI Taxonomy" id="1616110"/>
    <lineage>
        <taxon>Bacteria</taxon>
        <taxon>Bacillati</taxon>
        <taxon>Actinomycetota</taxon>
        <taxon>Actinomycetes</taxon>
        <taxon>Micrococcales</taxon>
        <taxon>Promicromonosporaceae</taxon>
        <taxon>Promicromonospora</taxon>
    </lineage>
</organism>
<evidence type="ECO:0000259" key="1">
    <source>
        <dbReference type="PROSITE" id="PS50943"/>
    </source>
</evidence>
<proteinExistence type="predicted"/>
<dbReference type="EMBL" id="JBHSFI010000003">
    <property type="protein sequence ID" value="MFC4628280.1"/>
    <property type="molecule type" value="Genomic_DNA"/>
</dbReference>
<dbReference type="Proteomes" id="UP001596011">
    <property type="component" value="Unassembled WGS sequence"/>
</dbReference>
<name>A0ABV9HHH6_9MICO</name>
<reference evidence="3" key="1">
    <citation type="journal article" date="2019" name="Int. J. Syst. Evol. Microbiol.">
        <title>The Global Catalogue of Microorganisms (GCM) 10K type strain sequencing project: providing services to taxonomists for standard genome sequencing and annotation.</title>
        <authorList>
            <consortium name="The Broad Institute Genomics Platform"/>
            <consortium name="The Broad Institute Genome Sequencing Center for Infectious Disease"/>
            <person name="Wu L."/>
            <person name="Ma J."/>
        </authorList>
    </citation>
    <scope>NUCLEOTIDE SEQUENCE [LARGE SCALE GENOMIC DNA]</scope>
    <source>
        <strain evidence="3">CCUG 42722</strain>
    </source>
</reference>
<protein>
    <submittedName>
        <fullName evidence="2">Helix-turn-helix domain-containing protein</fullName>
    </submittedName>
</protein>
<dbReference type="SUPFAM" id="SSF47413">
    <property type="entry name" value="lambda repressor-like DNA-binding domains"/>
    <property type="match status" value="1"/>
</dbReference>
<dbReference type="RefSeq" id="WP_377134219.1">
    <property type="nucleotide sequence ID" value="NZ_JBHSFI010000003.1"/>
</dbReference>
<accession>A0ABV9HHH6</accession>
<dbReference type="PROSITE" id="PS50943">
    <property type="entry name" value="HTH_CROC1"/>
    <property type="match status" value="1"/>
</dbReference>
<gene>
    <name evidence="2" type="ORF">ACFO6V_08540</name>
</gene>
<dbReference type="CDD" id="cd00093">
    <property type="entry name" value="HTH_XRE"/>
    <property type="match status" value="1"/>
</dbReference>
<dbReference type="InterPro" id="IPR010982">
    <property type="entry name" value="Lambda_DNA-bd_dom_sf"/>
</dbReference>
<dbReference type="InterPro" id="IPR001387">
    <property type="entry name" value="Cro/C1-type_HTH"/>
</dbReference>
<feature type="domain" description="HTH cro/C1-type" evidence="1">
    <location>
        <begin position="38"/>
        <end position="71"/>
    </location>
</feature>
<keyword evidence="3" id="KW-1185">Reference proteome</keyword>
<comment type="caution">
    <text evidence="2">The sequence shown here is derived from an EMBL/GenBank/DDBJ whole genome shotgun (WGS) entry which is preliminary data.</text>
</comment>